<comment type="caution">
    <text evidence="5">The sequence shown here is derived from an EMBL/GenBank/DDBJ whole genome shotgun (WGS) entry which is preliminary data.</text>
</comment>
<dbReference type="InterPro" id="IPR007050">
    <property type="entry name" value="HTH_bacterioopsin"/>
</dbReference>
<sequence length="218" mass="23797">MKHVRLTLDADGREADVHPMYDVLLNAAAVDRATAMHWNVSDDELAIMHHVEGDIELFRAQLERIPEVVAYELTPAGEGAFYAYVRDRMTEPLRELFATASRGPLVVVPPLEYADGVVSYSVFGPSEAIQTALDRIPDPIDATVTAITGMAAVPGVLESLLSDRQREALEVALSLGYYEIPREASHEDVASEIGCAPSTAAEHLRKAESTVVRSVLTR</sequence>
<evidence type="ECO:0000256" key="2">
    <source>
        <dbReference type="ARBA" id="ARBA00023163"/>
    </source>
</evidence>
<keyword evidence="6" id="KW-1185">Reference proteome</keyword>
<organism evidence="5 6">
    <name type="scientific">Natrarchaeobius halalkaliphilus</name>
    <dbReference type="NCBI Taxonomy" id="1679091"/>
    <lineage>
        <taxon>Archaea</taxon>
        <taxon>Methanobacteriati</taxon>
        <taxon>Methanobacteriota</taxon>
        <taxon>Stenosarchaea group</taxon>
        <taxon>Halobacteria</taxon>
        <taxon>Halobacteriales</taxon>
        <taxon>Natrialbaceae</taxon>
        <taxon>Natrarchaeobius</taxon>
    </lineage>
</organism>
<accession>A0A3N6M0F4</accession>
<reference evidence="5 6" key="1">
    <citation type="submission" date="2018-10" db="EMBL/GenBank/DDBJ databases">
        <title>Natrarchaeobius chitinivorans gen. nov., sp. nov., and Natrarchaeobius haloalkaliphilus sp. nov., alkaliphilic, chitin-utilizing haloarchaea from hypersaline alkaline lakes.</title>
        <authorList>
            <person name="Sorokin D.Y."/>
            <person name="Elcheninov A.G."/>
            <person name="Kostrikina N.A."/>
            <person name="Bale N.J."/>
            <person name="Sinninghe Damste J.S."/>
            <person name="Khijniak T.V."/>
            <person name="Kublanov I.V."/>
            <person name="Toshchakov S.V."/>
        </authorList>
    </citation>
    <scope>NUCLEOTIDE SEQUENCE [LARGE SCALE GENOMIC DNA]</scope>
    <source>
        <strain evidence="5 6">AArcht-Sl</strain>
    </source>
</reference>
<feature type="domain" description="HTH bat-type" evidence="3">
    <location>
        <begin position="161"/>
        <end position="212"/>
    </location>
</feature>
<evidence type="ECO:0000256" key="1">
    <source>
        <dbReference type="ARBA" id="ARBA00023015"/>
    </source>
</evidence>
<evidence type="ECO:0000259" key="4">
    <source>
        <dbReference type="Pfam" id="PF24278"/>
    </source>
</evidence>
<gene>
    <name evidence="5" type="ORF">EA462_12060</name>
</gene>
<dbReference type="Pfam" id="PF24278">
    <property type="entry name" value="HVO_0513_N"/>
    <property type="match status" value="1"/>
</dbReference>
<protein>
    <submittedName>
        <fullName evidence="5">Helix-turn-helix domain-containing protein</fullName>
    </submittedName>
</protein>
<evidence type="ECO:0000313" key="6">
    <source>
        <dbReference type="Proteomes" id="UP000273828"/>
    </source>
</evidence>
<evidence type="ECO:0000259" key="3">
    <source>
        <dbReference type="Pfam" id="PF04967"/>
    </source>
</evidence>
<keyword evidence="2" id="KW-0804">Transcription</keyword>
<dbReference type="Pfam" id="PF04967">
    <property type="entry name" value="HTH_10"/>
    <property type="match status" value="1"/>
</dbReference>
<dbReference type="EMBL" id="REFY01000004">
    <property type="protein sequence ID" value="RQG89100.1"/>
    <property type="molecule type" value="Genomic_DNA"/>
</dbReference>
<proteinExistence type="predicted"/>
<dbReference type="AlphaFoldDB" id="A0A3N6M0F4"/>
<keyword evidence="1" id="KW-0805">Transcription regulation</keyword>
<dbReference type="PANTHER" id="PTHR34236">
    <property type="entry name" value="DIMETHYL SULFOXIDE REDUCTASE TRANSCRIPTIONAL ACTIVATOR"/>
    <property type="match status" value="1"/>
</dbReference>
<dbReference type="OrthoDB" id="27447at2157"/>
<dbReference type="RefSeq" id="WP_124178792.1">
    <property type="nucleotide sequence ID" value="NZ_REFY01000004.1"/>
</dbReference>
<feature type="domain" description="HVO-0513-like N-terminal" evidence="4">
    <location>
        <begin position="18"/>
        <end position="146"/>
    </location>
</feature>
<dbReference type="InterPro" id="IPR056493">
    <property type="entry name" value="HVO_0513_N"/>
</dbReference>
<dbReference type="Proteomes" id="UP000273828">
    <property type="component" value="Unassembled WGS sequence"/>
</dbReference>
<evidence type="ECO:0000313" key="5">
    <source>
        <dbReference type="EMBL" id="RQG89100.1"/>
    </source>
</evidence>
<name>A0A3N6M0F4_9EURY</name>
<dbReference type="PANTHER" id="PTHR34236:SF1">
    <property type="entry name" value="DIMETHYL SULFOXIDE REDUCTASE TRANSCRIPTIONAL ACTIVATOR"/>
    <property type="match status" value="1"/>
</dbReference>